<keyword evidence="6 7" id="KW-0961">Cell wall biogenesis/degradation</keyword>
<protein>
    <submittedName>
        <fullName evidence="10">L,D-transpeptidase family protein</fullName>
    </submittedName>
</protein>
<dbReference type="UniPathway" id="UPA00219"/>
<evidence type="ECO:0000256" key="2">
    <source>
        <dbReference type="ARBA" id="ARBA00005992"/>
    </source>
</evidence>
<feature type="chain" id="PRO_5032732531" evidence="8">
    <location>
        <begin position="28"/>
        <end position="165"/>
    </location>
</feature>
<organism evidence="10 11">
    <name type="scientific">Paludibaculum fermentans</name>
    <dbReference type="NCBI Taxonomy" id="1473598"/>
    <lineage>
        <taxon>Bacteria</taxon>
        <taxon>Pseudomonadati</taxon>
        <taxon>Acidobacteriota</taxon>
        <taxon>Terriglobia</taxon>
        <taxon>Bryobacterales</taxon>
        <taxon>Bryobacteraceae</taxon>
        <taxon>Paludibaculum</taxon>
    </lineage>
</organism>
<evidence type="ECO:0000259" key="9">
    <source>
        <dbReference type="PROSITE" id="PS52029"/>
    </source>
</evidence>
<dbReference type="InterPro" id="IPR038063">
    <property type="entry name" value="Transpep_catalytic_dom"/>
</dbReference>
<comment type="similarity">
    <text evidence="2">Belongs to the YkuD family.</text>
</comment>
<reference evidence="10 11" key="1">
    <citation type="submission" date="2020-10" db="EMBL/GenBank/DDBJ databases">
        <title>Complete genome sequence of Paludibaculum fermentans P105T, a facultatively anaerobic acidobacterium capable of dissimilatory Fe(III) reduction.</title>
        <authorList>
            <person name="Dedysh S.N."/>
            <person name="Beletsky A.V."/>
            <person name="Kulichevskaya I.S."/>
            <person name="Mardanov A.V."/>
            <person name="Ravin N.V."/>
        </authorList>
    </citation>
    <scope>NUCLEOTIDE SEQUENCE [LARGE SCALE GENOMIC DNA]</scope>
    <source>
        <strain evidence="10 11">P105</strain>
    </source>
</reference>
<dbReference type="PROSITE" id="PS52029">
    <property type="entry name" value="LD_TPASE"/>
    <property type="match status" value="1"/>
</dbReference>
<keyword evidence="11" id="KW-1185">Reference proteome</keyword>
<gene>
    <name evidence="10" type="ORF">IRI77_29580</name>
</gene>
<dbReference type="GO" id="GO:0016740">
    <property type="term" value="F:transferase activity"/>
    <property type="evidence" value="ECO:0007669"/>
    <property type="project" value="UniProtKB-KW"/>
</dbReference>
<dbReference type="GO" id="GO:0071555">
    <property type="term" value="P:cell wall organization"/>
    <property type="evidence" value="ECO:0007669"/>
    <property type="project" value="UniProtKB-UniRule"/>
</dbReference>
<keyword evidence="3" id="KW-0808">Transferase</keyword>
<name>A0A7S7NNN9_PALFE</name>
<dbReference type="PANTHER" id="PTHR36699:SF1">
    <property type="entry name" value="L,D-TRANSPEPTIDASE YAFK-RELATED"/>
    <property type="match status" value="1"/>
</dbReference>
<feature type="active site" description="Proton donor/acceptor" evidence="7">
    <location>
        <position position="118"/>
    </location>
</feature>
<dbReference type="PANTHER" id="PTHR36699">
    <property type="entry name" value="LD-TRANSPEPTIDASE"/>
    <property type="match status" value="1"/>
</dbReference>
<dbReference type="CDD" id="cd16913">
    <property type="entry name" value="YkuD_like"/>
    <property type="match status" value="1"/>
</dbReference>
<dbReference type="GO" id="GO:0004180">
    <property type="term" value="F:carboxypeptidase activity"/>
    <property type="evidence" value="ECO:0007669"/>
    <property type="project" value="UniProtKB-ARBA"/>
</dbReference>
<evidence type="ECO:0000256" key="1">
    <source>
        <dbReference type="ARBA" id="ARBA00004752"/>
    </source>
</evidence>
<dbReference type="GO" id="GO:0009252">
    <property type="term" value="P:peptidoglycan biosynthetic process"/>
    <property type="evidence" value="ECO:0007669"/>
    <property type="project" value="UniProtKB-UniPathway"/>
</dbReference>
<evidence type="ECO:0000256" key="7">
    <source>
        <dbReference type="PROSITE-ProRule" id="PRU01373"/>
    </source>
</evidence>
<sequence length="165" mass="18283">MTRRSALAFASCLLAVPLALLRAAEQADRIVIHKARRELLLLQNGKVFRTYKVALGKQPVGAKVQQGDMRTPEGLYRIDGRYARSQYHRALHISYPNESDRARARKLGVQPGGDILIHGLPNGQGAVGKAHLQSDWTWGCVAVTDEEIEEIWKLVPNGVVVEILP</sequence>
<dbReference type="InterPro" id="IPR005490">
    <property type="entry name" value="LD_TPept_cat_dom"/>
</dbReference>
<keyword evidence="5 7" id="KW-0573">Peptidoglycan synthesis</keyword>
<dbReference type="Gene3D" id="2.40.440.10">
    <property type="entry name" value="L,D-transpeptidase catalytic domain-like"/>
    <property type="match status" value="1"/>
</dbReference>
<accession>A0A7S7NNN9</accession>
<dbReference type="EMBL" id="CP063849">
    <property type="protein sequence ID" value="QOY86895.1"/>
    <property type="molecule type" value="Genomic_DNA"/>
</dbReference>
<evidence type="ECO:0000256" key="3">
    <source>
        <dbReference type="ARBA" id="ARBA00022679"/>
    </source>
</evidence>
<feature type="active site" description="Nucleophile" evidence="7">
    <location>
        <position position="140"/>
    </location>
</feature>
<dbReference type="Proteomes" id="UP000593892">
    <property type="component" value="Chromosome"/>
</dbReference>
<evidence type="ECO:0000256" key="8">
    <source>
        <dbReference type="SAM" id="SignalP"/>
    </source>
</evidence>
<comment type="pathway">
    <text evidence="1 7">Cell wall biogenesis; peptidoglycan biosynthesis.</text>
</comment>
<evidence type="ECO:0000256" key="5">
    <source>
        <dbReference type="ARBA" id="ARBA00022984"/>
    </source>
</evidence>
<evidence type="ECO:0000313" key="10">
    <source>
        <dbReference type="EMBL" id="QOY86895.1"/>
    </source>
</evidence>
<dbReference type="KEGG" id="pfer:IRI77_29580"/>
<dbReference type="SUPFAM" id="SSF141523">
    <property type="entry name" value="L,D-transpeptidase catalytic domain-like"/>
    <property type="match status" value="1"/>
</dbReference>
<evidence type="ECO:0000256" key="4">
    <source>
        <dbReference type="ARBA" id="ARBA00022960"/>
    </source>
</evidence>
<evidence type="ECO:0000256" key="6">
    <source>
        <dbReference type="ARBA" id="ARBA00023316"/>
    </source>
</evidence>
<keyword evidence="8" id="KW-0732">Signal</keyword>
<dbReference type="RefSeq" id="WP_194448564.1">
    <property type="nucleotide sequence ID" value="NZ_CP063849.1"/>
</dbReference>
<feature type="signal peptide" evidence="8">
    <location>
        <begin position="1"/>
        <end position="27"/>
    </location>
</feature>
<feature type="domain" description="L,D-TPase catalytic" evidence="9">
    <location>
        <begin position="28"/>
        <end position="164"/>
    </location>
</feature>
<dbReference type="Pfam" id="PF03734">
    <property type="entry name" value="YkuD"/>
    <property type="match status" value="1"/>
</dbReference>
<keyword evidence="4 7" id="KW-0133">Cell shape</keyword>
<dbReference type="AlphaFoldDB" id="A0A7S7NNN9"/>
<proteinExistence type="inferred from homology"/>
<evidence type="ECO:0000313" key="11">
    <source>
        <dbReference type="Proteomes" id="UP000593892"/>
    </source>
</evidence>
<dbReference type="GO" id="GO:0008360">
    <property type="term" value="P:regulation of cell shape"/>
    <property type="evidence" value="ECO:0007669"/>
    <property type="project" value="UniProtKB-UniRule"/>
</dbReference>